<dbReference type="Proteomes" id="UP000325030">
    <property type="component" value="Chromosome"/>
</dbReference>
<dbReference type="GeneID" id="41716541"/>
<dbReference type="InterPro" id="IPR027417">
    <property type="entry name" value="P-loop_NTPase"/>
</dbReference>
<dbReference type="SUPFAM" id="SSF52540">
    <property type="entry name" value="P-loop containing nucleoside triphosphate hydrolases"/>
    <property type="match status" value="1"/>
</dbReference>
<evidence type="ECO:0000313" key="3">
    <source>
        <dbReference type="Proteomes" id="UP000325030"/>
    </source>
</evidence>
<proteinExistence type="predicted"/>
<dbReference type="RefSeq" id="WP_149564542.1">
    <property type="nucleotide sequence ID" value="NZ_AP018930.1"/>
</dbReference>
<evidence type="ECO:0000256" key="1">
    <source>
        <dbReference type="SAM" id="Coils"/>
    </source>
</evidence>
<evidence type="ECO:0008006" key="4">
    <source>
        <dbReference type="Google" id="ProtNLM"/>
    </source>
</evidence>
<evidence type="ECO:0000313" key="2">
    <source>
        <dbReference type="EMBL" id="BBG25510.1"/>
    </source>
</evidence>
<protein>
    <recommendedName>
        <fullName evidence="4">KAP NTPase domain-containing protein</fullName>
    </recommendedName>
</protein>
<feature type="coiled-coil region" evidence="1">
    <location>
        <begin position="552"/>
        <end position="579"/>
    </location>
</feature>
<accession>A0A510DZY7</accession>
<sequence>MAKRLSETAADSQSAFSLFRCVSNIRYVNRLKFFSEVEHELKRIKSDRESPEIIALVADWGQGKSFFLDIIQEYGKEYHIDIKKVNFSDILDQWVPPKEGVVLIDEVENLVDPIVFSRHREEISDFWINLKTLANSQGNSIIYLSMTPSAFSKIFSVGGQIQYLFQETFPAFLERIKKVSLSLPSKLEFLLMINCSLKQNGFGDSDILKYLEFMDLPFWVTQPERRKYTRLINDVILSNFPSVEETFQEIARGTSKNVLNDEEETVKEKELLKLEDEVEVSERKRIYSTLMKRIGLTEDEIIEPLKKVVVKGSLIPYSKWLQATSDLPLASNLEDFLLTISRSRSVEDSLYIFVSEELEKVVYEGISADTDTLKKLKERTLPLASGEFYALRWDFYERIVNANVGGLIVDFKSREEKEMALRFVNENITDNKKLMESLVNFIKVAKTEWKVDKVNVMSSQLASLQISINEKRINVLLLYPTSEVDESILERSQNDVVHSVIVIKNDFVTDNQDMIGKLLGSMDKLSISSTLLDIPVPTRRQLLYLLFANKLREGANIRYDSIEIKLGELKREIENTVNKAYDTLIFPQLPATKQRLIQSFNWLIFYPMNEVAEVKDVFEKTDSIVNQKFRIFGSKQFHLEDFETESLLQEEIVPYLVSNGVIKEKNGLLDFRDLNGEVPRRISSIVAGLIRQKYGEYVPMLVNSFISSASGTPDEKLVNTVARLFQTKADQSLNFLTYVSLVSGELFKNLEKDEIIKSILNKISEISQNNIDDYFLTAKRRDAGIRSLSEMRNVMLRYKDMCMKAEEDLSFLRFCSAYVALSSIYDKLSSLAEESNNQTENQVKLEILNKIDVIVKVRKFLGIEEPTEEERLIETIIAKVNHIGEISREIEKIIRNLYNEGKGEEFKEAMDETLSAISMPQDQPVHLKLFVMKVLRSTLNGMRVPLIDFLKDMEIFNDINKLKDSSRIIADIEILFDSLNKAMPELPLIRKETSKVSQEIEETMEEIKMKVSKYEN</sequence>
<dbReference type="AlphaFoldDB" id="A0A510DZY7"/>
<organism evidence="2 3">
    <name type="scientific">Sulfuracidifex tepidarius</name>
    <dbReference type="NCBI Taxonomy" id="1294262"/>
    <lineage>
        <taxon>Archaea</taxon>
        <taxon>Thermoproteota</taxon>
        <taxon>Thermoprotei</taxon>
        <taxon>Sulfolobales</taxon>
        <taxon>Sulfolobaceae</taxon>
        <taxon>Sulfuracidifex</taxon>
    </lineage>
</organism>
<dbReference type="EMBL" id="AP018930">
    <property type="protein sequence ID" value="BBG25510.1"/>
    <property type="molecule type" value="Genomic_DNA"/>
</dbReference>
<gene>
    <name evidence="2" type="ORF">IC007_0015</name>
</gene>
<keyword evidence="1" id="KW-0175">Coiled coil</keyword>
<name>A0A510DZY7_9CREN</name>
<reference evidence="3" key="1">
    <citation type="submission" date="2018-09" db="EMBL/GenBank/DDBJ databases">
        <title>Complete Genome Sequencing of Sulfolobus sp. JCM 16834.</title>
        <authorList>
            <person name="Kato S."/>
            <person name="Itoh T."/>
            <person name="Ohkuma M."/>
        </authorList>
    </citation>
    <scope>NUCLEOTIDE SEQUENCE [LARGE SCALE GENOMIC DNA]</scope>
    <source>
        <strain evidence="3">IC-007</strain>
    </source>
</reference>